<dbReference type="FunFam" id="2.40.100.10:FF:000025">
    <property type="entry name" value="Peptidyl-prolyl cis-trans isomerase CYP19-2"/>
    <property type="match status" value="1"/>
</dbReference>
<proteinExistence type="inferred from homology"/>
<dbReference type="PRINTS" id="PR00153">
    <property type="entry name" value="CSAPPISMRASE"/>
</dbReference>
<organism evidence="7 8">
    <name type="scientific">Eruca vesicaria subsp. sativa</name>
    <name type="common">Garden rocket</name>
    <name type="synonym">Eruca sativa</name>
    <dbReference type="NCBI Taxonomy" id="29727"/>
    <lineage>
        <taxon>Eukaryota</taxon>
        <taxon>Viridiplantae</taxon>
        <taxon>Streptophyta</taxon>
        <taxon>Embryophyta</taxon>
        <taxon>Tracheophyta</taxon>
        <taxon>Spermatophyta</taxon>
        <taxon>Magnoliopsida</taxon>
        <taxon>eudicotyledons</taxon>
        <taxon>Gunneridae</taxon>
        <taxon>Pentapetalae</taxon>
        <taxon>rosids</taxon>
        <taxon>malvids</taxon>
        <taxon>Brassicales</taxon>
        <taxon>Brassicaceae</taxon>
        <taxon>Brassiceae</taxon>
        <taxon>Eruca</taxon>
    </lineage>
</organism>
<sequence>MEIKETERNIIINVAAGGVCTININPVSRPIPPPPALDEAYVPPPANPKVYFYMTVDGKPAGMIVMELFADTTPRTAENFRALCTGEKGMGKLGKPLHYKGSIIHGVDPGYMISGGDIIDGGKGNGGECIYDSRFFEVENFIRKHDGPGVLSMWNRGRNSTGSQFMIHVRANPDLDDECVVFGQVVQGMDVVTSIMDMSTSTSVPVAVISNCGQIS</sequence>
<name>A0ABC8JSK0_ERUVS</name>
<evidence type="ECO:0000256" key="1">
    <source>
        <dbReference type="ARBA" id="ARBA00000971"/>
    </source>
</evidence>
<dbReference type="Gene3D" id="2.40.100.10">
    <property type="entry name" value="Cyclophilin-like"/>
    <property type="match status" value="1"/>
</dbReference>
<accession>A0ABC8JSK0</accession>
<keyword evidence="4 5" id="KW-0413">Isomerase</keyword>
<dbReference type="PANTHER" id="PTHR11071:SF498">
    <property type="entry name" value="PEPTIDYL-PROLYL CIS-TRANS ISOMERASE"/>
    <property type="match status" value="1"/>
</dbReference>
<dbReference type="PROSITE" id="PS50072">
    <property type="entry name" value="CSA_PPIASE_2"/>
    <property type="match status" value="1"/>
</dbReference>
<feature type="domain" description="PPIase cyclophilin-type" evidence="6">
    <location>
        <begin position="51"/>
        <end position="209"/>
    </location>
</feature>
<dbReference type="Proteomes" id="UP001642260">
    <property type="component" value="Unassembled WGS sequence"/>
</dbReference>
<evidence type="ECO:0000256" key="2">
    <source>
        <dbReference type="ARBA" id="ARBA00007365"/>
    </source>
</evidence>
<evidence type="ECO:0000313" key="8">
    <source>
        <dbReference type="Proteomes" id="UP001642260"/>
    </source>
</evidence>
<gene>
    <name evidence="7" type="ORF">ERUC_LOCUS14278</name>
</gene>
<dbReference type="Pfam" id="PF00160">
    <property type="entry name" value="Pro_isomerase"/>
    <property type="match status" value="1"/>
</dbReference>
<dbReference type="GO" id="GO:0003755">
    <property type="term" value="F:peptidyl-prolyl cis-trans isomerase activity"/>
    <property type="evidence" value="ECO:0007669"/>
    <property type="project" value="UniProtKB-UniRule"/>
</dbReference>
<keyword evidence="8" id="KW-1185">Reference proteome</keyword>
<evidence type="ECO:0000313" key="7">
    <source>
        <dbReference type="EMBL" id="CAH8337261.1"/>
    </source>
</evidence>
<evidence type="ECO:0000256" key="3">
    <source>
        <dbReference type="ARBA" id="ARBA00023110"/>
    </source>
</evidence>
<dbReference type="InterPro" id="IPR029000">
    <property type="entry name" value="Cyclophilin-like_dom_sf"/>
</dbReference>
<dbReference type="PANTHER" id="PTHR11071">
    <property type="entry name" value="PEPTIDYL-PROLYL CIS-TRANS ISOMERASE"/>
    <property type="match status" value="1"/>
</dbReference>
<comment type="similarity">
    <text evidence="2 5">Belongs to the cyclophilin-type PPIase family.</text>
</comment>
<dbReference type="EMBL" id="CAKOAT010133821">
    <property type="protein sequence ID" value="CAH8337261.1"/>
    <property type="molecule type" value="Genomic_DNA"/>
</dbReference>
<keyword evidence="3 5" id="KW-0697">Rotamase</keyword>
<dbReference type="SUPFAM" id="SSF50891">
    <property type="entry name" value="Cyclophilin-like"/>
    <property type="match status" value="1"/>
</dbReference>
<evidence type="ECO:0000259" key="6">
    <source>
        <dbReference type="PROSITE" id="PS50072"/>
    </source>
</evidence>
<comment type="catalytic activity">
    <reaction evidence="1 5">
        <text>[protein]-peptidylproline (omega=180) = [protein]-peptidylproline (omega=0)</text>
        <dbReference type="Rhea" id="RHEA:16237"/>
        <dbReference type="Rhea" id="RHEA-COMP:10747"/>
        <dbReference type="Rhea" id="RHEA-COMP:10748"/>
        <dbReference type="ChEBI" id="CHEBI:83833"/>
        <dbReference type="ChEBI" id="CHEBI:83834"/>
        <dbReference type="EC" id="5.2.1.8"/>
    </reaction>
</comment>
<comment type="function">
    <text evidence="5">PPIases accelerate the folding of proteins. It catalyzes the cis-trans isomerization of proline imidic peptide bonds in oligopeptides.</text>
</comment>
<dbReference type="EC" id="5.2.1.8" evidence="5"/>
<reference evidence="7 8" key="1">
    <citation type="submission" date="2022-03" db="EMBL/GenBank/DDBJ databases">
        <authorList>
            <person name="Macdonald S."/>
            <person name="Ahmed S."/>
            <person name="Newling K."/>
        </authorList>
    </citation>
    <scope>NUCLEOTIDE SEQUENCE [LARGE SCALE GENOMIC DNA]</scope>
</reference>
<comment type="caution">
    <text evidence="7">The sequence shown here is derived from an EMBL/GenBank/DDBJ whole genome shotgun (WGS) entry which is preliminary data.</text>
</comment>
<dbReference type="AlphaFoldDB" id="A0ABC8JSK0"/>
<protein>
    <recommendedName>
        <fullName evidence="5">Peptidyl-prolyl cis-trans isomerase</fullName>
        <shortName evidence="5">PPIase</shortName>
        <ecNumber evidence="5">5.2.1.8</ecNumber>
    </recommendedName>
</protein>
<evidence type="ECO:0000256" key="5">
    <source>
        <dbReference type="RuleBase" id="RU363019"/>
    </source>
</evidence>
<evidence type="ECO:0000256" key="4">
    <source>
        <dbReference type="ARBA" id="ARBA00023235"/>
    </source>
</evidence>
<dbReference type="InterPro" id="IPR002130">
    <property type="entry name" value="Cyclophilin-type_PPIase_dom"/>
</dbReference>